<keyword evidence="2" id="KW-1185">Reference proteome</keyword>
<sequence>MAAAAAAPAAARNLFTWSLQVRCLRDLAAMSGTELQELLGREEGRHLHAFLNATISVESLDYV</sequence>
<gene>
    <name evidence="1" type="ORF">ETH_00035960</name>
</gene>
<organism evidence="1 2">
    <name type="scientific">Eimeria tenella</name>
    <name type="common">Coccidian parasite</name>
    <dbReference type="NCBI Taxonomy" id="5802"/>
    <lineage>
        <taxon>Eukaryota</taxon>
        <taxon>Sar</taxon>
        <taxon>Alveolata</taxon>
        <taxon>Apicomplexa</taxon>
        <taxon>Conoidasida</taxon>
        <taxon>Coccidia</taxon>
        <taxon>Eucoccidiorida</taxon>
        <taxon>Eimeriorina</taxon>
        <taxon>Eimeriidae</taxon>
        <taxon>Eimeria</taxon>
    </lineage>
</organism>
<dbReference type="GeneID" id="25256233"/>
<reference evidence="1" key="2">
    <citation type="submission" date="2013-10" db="EMBL/GenBank/DDBJ databases">
        <authorList>
            <person name="Aslett M."/>
        </authorList>
    </citation>
    <scope>NUCLEOTIDE SEQUENCE [LARGE SCALE GENOMIC DNA]</scope>
    <source>
        <strain evidence="1">Houghton</strain>
    </source>
</reference>
<dbReference type="AlphaFoldDB" id="U6L1P9"/>
<protein>
    <submittedName>
        <fullName evidence="1">Uncharacterized protein</fullName>
    </submittedName>
</protein>
<proteinExistence type="predicted"/>
<dbReference type="Gene3D" id="1.10.150.20">
    <property type="entry name" value="5' to 3' exonuclease, C-terminal subdomain"/>
    <property type="match status" value="1"/>
</dbReference>
<dbReference type="Proteomes" id="UP000030747">
    <property type="component" value="Unassembled WGS sequence"/>
</dbReference>
<evidence type="ECO:0000313" key="1">
    <source>
        <dbReference type="EMBL" id="CDJ44332.1"/>
    </source>
</evidence>
<reference evidence="1" key="1">
    <citation type="submission" date="2013-10" db="EMBL/GenBank/DDBJ databases">
        <title>Genomic analysis of the causative agents of coccidiosis in chickens.</title>
        <authorList>
            <person name="Reid A.J."/>
            <person name="Blake D."/>
            <person name="Billington K."/>
            <person name="Browne H."/>
            <person name="Dunn M."/>
            <person name="Hung S."/>
            <person name="Kawahara F."/>
            <person name="Miranda-Saavedra D."/>
            <person name="Mourier T."/>
            <person name="Nagra H."/>
            <person name="Otto T.D."/>
            <person name="Rawlings N."/>
            <person name="Sanchez A."/>
            <person name="Sanders M."/>
            <person name="Subramaniam C."/>
            <person name="Tay Y."/>
            <person name="Dear P."/>
            <person name="Doerig C."/>
            <person name="Gruber A."/>
            <person name="Parkinson J."/>
            <person name="Shirley M."/>
            <person name="Wan K.L."/>
            <person name="Berriman M."/>
            <person name="Tomley F."/>
            <person name="Pain A."/>
        </authorList>
    </citation>
    <scope>NUCLEOTIDE SEQUENCE [LARGE SCALE GENOMIC DNA]</scope>
    <source>
        <strain evidence="1">Houghton</strain>
    </source>
</reference>
<dbReference type="RefSeq" id="XP_013235081.1">
    <property type="nucleotide sequence ID" value="XM_013379627.1"/>
</dbReference>
<name>U6L1P9_EIMTE</name>
<evidence type="ECO:0000313" key="2">
    <source>
        <dbReference type="Proteomes" id="UP000030747"/>
    </source>
</evidence>
<dbReference type="EMBL" id="HG676901">
    <property type="protein sequence ID" value="CDJ44332.1"/>
    <property type="molecule type" value="Genomic_DNA"/>
</dbReference>
<accession>U6L1P9</accession>